<dbReference type="Pfam" id="PF05119">
    <property type="entry name" value="Terminase_4"/>
    <property type="match status" value="1"/>
</dbReference>
<sequence length="151" mass="16318">MAKGGRGVSMPDDIALDPVQSAIWESLAPSGDNNFTKQDVEPLRELCFWHAVFRSAQNAISKGDGRISIFDAVGYKPFKSPDGRSLPMMRKSPALAVLKEASAEIRALSDQLGLSPKSRAEASAPQKRTTEKAQLLQLATSRPAPRRAVGE</sequence>
<feature type="region of interest" description="Disordered" evidence="1">
    <location>
        <begin position="114"/>
        <end position="151"/>
    </location>
</feature>
<accession>C4F8G7</accession>
<evidence type="ECO:0000313" key="2">
    <source>
        <dbReference type="EMBL" id="EEP44839.1"/>
    </source>
</evidence>
<evidence type="ECO:0000256" key="1">
    <source>
        <dbReference type="SAM" id="MobiDB-lite"/>
    </source>
</evidence>
<dbReference type="EMBL" id="ABXH02000005">
    <property type="protein sequence ID" value="EEP44839.1"/>
    <property type="molecule type" value="Genomic_DNA"/>
</dbReference>
<proteinExistence type="predicted"/>
<dbReference type="STRING" id="521003.COLINT_02337"/>
<evidence type="ECO:0000313" key="3">
    <source>
        <dbReference type="Proteomes" id="UP000003295"/>
    </source>
</evidence>
<dbReference type="Proteomes" id="UP000003295">
    <property type="component" value="Unassembled WGS sequence"/>
</dbReference>
<dbReference type="InterPro" id="IPR006448">
    <property type="entry name" value="Phage_term_ssu_P27"/>
</dbReference>
<name>C4F8G7_9ACTN</name>
<dbReference type="AlphaFoldDB" id="C4F8G7"/>
<organism evidence="2 3">
    <name type="scientific">Collinsella intestinalis DSM 13280</name>
    <dbReference type="NCBI Taxonomy" id="521003"/>
    <lineage>
        <taxon>Bacteria</taxon>
        <taxon>Bacillati</taxon>
        <taxon>Actinomycetota</taxon>
        <taxon>Coriobacteriia</taxon>
        <taxon>Coriobacteriales</taxon>
        <taxon>Coriobacteriaceae</taxon>
        <taxon>Collinsella</taxon>
    </lineage>
</organism>
<dbReference type="RefSeq" id="WP_006722582.1">
    <property type="nucleotide sequence ID" value="NZ_GG692710.1"/>
</dbReference>
<protein>
    <submittedName>
        <fullName evidence="2">Putative phage terminase, small subunit, P27 family</fullName>
    </submittedName>
</protein>
<comment type="caution">
    <text evidence="2">The sequence shown here is derived from an EMBL/GenBank/DDBJ whole genome shotgun (WGS) entry which is preliminary data.</text>
</comment>
<reference evidence="2 3" key="1">
    <citation type="submission" date="2009-04" db="EMBL/GenBank/DDBJ databases">
        <authorList>
            <person name="Weinstock G."/>
            <person name="Sodergren E."/>
            <person name="Clifton S."/>
            <person name="Fulton L."/>
            <person name="Fulton B."/>
            <person name="Courtney L."/>
            <person name="Fronick C."/>
            <person name="Harrison M."/>
            <person name="Strong C."/>
            <person name="Farmer C."/>
            <person name="Delahaunty K."/>
            <person name="Markovic C."/>
            <person name="Hall O."/>
            <person name="Minx P."/>
            <person name="Tomlinson C."/>
            <person name="Mitreva M."/>
            <person name="Nelson J."/>
            <person name="Hou S."/>
            <person name="Wollam A."/>
            <person name="Pepin K.H."/>
            <person name="Johnson M."/>
            <person name="Bhonagiri V."/>
            <person name="Nash W.E."/>
            <person name="Warren W."/>
            <person name="Chinwalla A."/>
            <person name="Mardis E.R."/>
            <person name="Wilson R.K."/>
        </authorList>
    </citation>
    <scope>NUCLEOTIDE SEQUENCE [LARGE SCALE GENOMIC DNA]</scope>
    <source>
        <strain evidence="2 3">DSM 13280</strain>
    </source>
</reference>
<gene>
    <name evidence="2" type="ORF">COLINT_02337</name>
</gene>
<dbReference type="HOGENOM" id="CLU_1728250_0_0_11"/>